<dbReference type="Proteomes" id="UP000297814">
    <property type="component" value="Unassembled WGS sequence"/>
</dbReference>
<organism evidence="2 3">
    <name type="scientific">Botrytis hyacinthi</name>
    <dbReference type="NCBI Taxonomy" id="278943"/>
    <lineage>
        <taxon>Eukaryota</taxon>
        <taxon>Fungi</taxon>
        <taxon>Dikarya</taxon>
        <taxon>Ascomycota</taxon>
        <taxon>Pezizomycotina</taxon>
        <taxon>Leotiomycetes</taxon>
        <taxon>Helotiales</taxon>
        <taxon>Sclerotiniaceae</taxon>
        <taxon>Botrytis</taxon>
    </lineage>
</organism>
<keyword evidence="3" id="KW-1185">Reference proteome</keyword>
<feature type="signal peptide" evidence="1">
    <location>
        <begin position="1"/>
        <end position="19"/>
    </location>
</feature>
<dbReference type="PANTHER" id="PTHR35340">
    <property type="entry name" value="PQQ ENZYME REPEAT PROTEIN-RELATED"/>
    <property type="match status" value="1"/>
</dbReference>
<reference evidence="2 3" key="1">
    <citation type="submission" date="2017-12" db="EMBL/GenBank/DDBJ databases">
        <title>Comparative genomics of Botrytis spp.</title>
        <authorList>
            <person name="Valero-Jimenez C.A."/>
            <person name="Tapia P."/>
            <person name="Veloso J."/>
            <person name="Silva-Moreno E."/>
            <person name="Staats M."/>
            <person name="Valdes J.H."/>
            <person name="Van Kan J.A.L."/>
        </authorList>
    </citation>
    <scope>NUCLEOTIDE SEQUENCE [LARGE SCALE GENOMIC DNA]</scope>
    <source>
        <strain evidence="2 3">Bh0001</strain>
    </source>
</reference>
<dbReference type="Pfam" id="PF14269">
    <property type="entry name" value="Arylsulfotran_2"/>
    <property type="match status" value="2"/>
</dbReference>
<feature type="chain" id="PRO_5021393317" description="Calcineurin-like phosphoesterase domain-containing protein" evidence="1">
    <location>
        <begin position="20"/>
        <end position="530"/>
    </location>
</feature>
<protein>
    <recommendedName>
        <fullName evidence="4">Calcineurin-like phosphoesterase domain-containing protein</fullName>
    </recommendedName>
</protein>
<comment type="caution">
    <text evidence="2">The sequence shown here is derived from an EMBL/GenBank/DDBJ whole genome shotgun (WGS) entry which is preliminary data.</text>
</comment>
<accession>A0A4Z1H8C1</accession>
<evidence type="ECO:0008006" key="4">
    <source>
        <dbReference type="Google" id="ProtNLM"/>
    </source>
</evidence>
<dbReference type="InterPro" id="IPR053143">
    <property type="entry name" value="Arylsulfate_ST"/>
</dbReference>
<name>A0A4Z1H8C1_9HELO</name>
<proteinExistence type="predicted"/>
<dbReference type="EMBL" id="PQXK01000021">
    <property type="protein sequence ID" value="TGO41463.1"/>
    <property type="molecule type" value="Genomic_DNA"/>
</dbReference>
<dbReference type="PANTHER" id="PTHR35340:SF6">
    <property type="entry name" value="ASST-DOMAIN-CONTAINING PROTEIN"/>
    <property type="match status" value="1"/>
</dbReference>
<dbReference type="AlphaFoldDB" id="A0A4Z1H8C1"/>
<gene>
    <name evidence="2" type="ORF">BHYA_0021g00320</name>
</gene>
<evidence type="ECO:0000256" key="1">
    <source>
        <dbReference type="SAM" id="SignalP"/>
    </source>
</evidence>
<dbReference type="InterPro" id="IPR039535">
    <property type="entry name" value="ASST-like"/>
</dbReference>
<sequence>MSLATLSIFTILSASLTSATYNNAPTTVPLLPSRSSFLFDNSTDDATWPWHIYQTAPEAHPPVFEILWNGEALEPGSIALTPVNFAGTNATKDTAPLLMSSWGDLVWQGPKSDPLSPVQYSNIQFQSLNGSDYLTYWNGYVLEGQNASIGYGNLTILDKHYEPAAVVCPNLGINVQAGIPHDCDIDYNEQYLTPWGTLLVTVYNLTQMDLSSVNGSAEGYLLDAQIHEIDIATSESTWKWSSLDHIPLNAPQLPSTDMAANESVPGRHTWDVFAINRSSGDIFWNYNGIYGGDFGAVPEEATFSWQYHTRVHDFGDNFIIFSNFGNHDYAGATGGNAQNTAPTVGREFYLELPASKSYRPLSLNTYNESSSLFSDSWGSFDYLPNQQNATSRFMSYGQLPILREWQAGPGLNQTAFKWQATFGADNDVATYRAQKASWYGEPKTAPQLVVLQNGTAYMSWNGATDVAGWNIYSGSAENSTAYTLKGIARSRGFETAVDSGTGCCVVQPLMDFSPRMNATYGVNSTRVCSS</sequence>
<evidence type="ECO:0000313" key="3">
    <source>
        <dbReference type="Proteomes" id="UP000297814"/>
    </source>
</evidence>
<evidence type="ECO:0000313" key="2">
    <source>
        <dbReference type="EMBL" id="TGO41463.1"/>
    </source>
</evidence>
<keyword evidence="1" id="KW-0732">Signal</keyword>